<evidence type="ECO:0000313" key="6">
    <source>
        <dbReference type="Proteomes" id="UP000501452"/>
    </source>
</evidence>
<evidence type="ECO:0000256" key="3">
    <source>
        <dbReference type="ARBA" id="ARBA00023163"/>
    </source>
</evidence>
<dbReference type="CDD" id="cd07377">
    <property type="entry name" value="WHTH_GntR"/>
    <property type="match status" value="1"/>
</dbReference>
<dbReference type="PANTHER" id="PTHR38445">
    <property type="entry name" value="HTH-TYPE TRANSCRIPTIONAL REPRESSOR YTRA"/>
    <property type="match status" value="1"/>
</dbReference>
<dbReference type="Pfam" id="PF00392">
    <property type="entry name" value="GntR"/>
    <property type="match status" value="1"/>
</dbReference>
<dbReference type="GO" id="GO:0003677">
    <property type="term" value="F:DNA binding"/>
    <property type="evidence" value="ECO:0007669"/>
    <property type="project" value="UniProtKB-KW"/>
</dbReference>
<feature type="domain" description="HTH gntR-type" evidence="4">
    <location>
        <begin position="18"/>
        <end position="86"/>
    </location>
</feature>
<evidence type="ECO:0000256" key="1">
    <source>
        <dbReference type="ARBA" id="ARBA00023015"/>
    </source>
</evidence>
<name>A0A6G8QD70_9ACTN</name>
<protein>
    <submittedName>
        <fullName evidence="5">GntR family transcriptional regulator</fullName>
    </submittedName>
</protein>
<dbReference type="Gene3D" id="1.10.10.10">
    <property type="entry name" value="Winged helix-like DNA-binding domain superfamily/Winged helix DNA-binding domain"/>
    <property type="match status" value="1"/>
</dbReference>
<dbReference type="PANTHER" id="PTHR38445:SF7">
    <property type="entry name" value="GNTR-FAMILY TRANSCRIPTIONAL REGULATOR"/>
    <property type="match status" value="1"/>
</dbReference>
<keyword evidence="2" id="KW-0238">DNA-binding</keyword>
<dbReference type="SMART" id="SM00345">
    <property type="entry name" value="HTH_GNTR"/>
    <property type="match status" value="1"/>
</dbReference>
<evidence type="ECO:0000256" key="2">
    <source>
        <dbReference type="ARBA" id="ARBA00023125"/>
    </source>
</evidence>
<sequence length="325" mass="35772">MSSDPYQNLLNVDASVGVPIHVQLEEQLKHLILSGYFEEGGEFPSNRELAGYLRVNRNTVARVMSRLERQGYAESRRGLGRRVKRPPVNVREAERERLVEEVLWSAAARGFSAEEVGRALLARAGGPALEKIPIVFVECNPWQVQKFSAELEERLPVQAKGLLISELRDAIGRGEEVSSSWVVTTFFHVREVESLTEGTGVETVGLLSVATLDNLQRLQDLDPGTTVAVLGDVREGVYNLVRSIKGAGLDHLDLVALWENGDEMREVFGRAQAVVCSSRVARDLAQLGAPADLPVIVEDRTLDQGGIDMLGRLLKQSKPEGRSSL</sequence>
<dbReference type="KEGG" id="rub:GBA63_18610"/>
<dbReference type="InterPro" id="IPR036390">
    <property type="entry name" value="WH_DNA-bd_sf"/>
</dbReference>
<keyword evidence="6" id="KW-1185">Reference proteome</keyword>
<dbReference type="EMBL" id="CP045119">
    <property type="protein sequence ID" value="QIN84429.1"/>
    <property type="molecule type" value="Genomic_DNA"/>
</dbReference>
<dbReference type="SUPFAM" id="SSF46785">
    <property type="entry name" value="Winged helix' DNA-binding domain"/>
    <property type="match status" value="1"/>
</dbReference>
<evidence type="ECO:0000313" key="5">
    <source>
        <dbReference type="EMBL" id="QIN84429.1"/>
    </source>
</evidence>
<organism evidence="5 6">
    <name type="scientific">Rubrobacter tropicus</name>
    <dbReference type="NCBI Taxonomy" id="2653851"/>
    <lineage>
        <taxon>Bacteria</taxon>
        <taxon>Bacillati</taxon>
        <taxon>Actinomycetota</taxon>
        <taxon>Rubrobacteria</taxon>
        <taxon>Rubrobacterales</taxon>
        <taxon>Rubrobacteraceae</taxon>
        <taxon>Rubrobacter</taxon>
    </lineage>
</organism>
<dbReference type="Proteomes" id="UP000501452">
    <property type="component" value="Chromosome"/>
</dbReference>
<proteinExistence type="predicted"/>
<accession>A0A6G8QD70</accession>
<keyword evidence="3" id="KW-0804">Transcription</keyword>
<dbReference type="InterPro" id="IPR000524">
    <property type="entry name" value="Tscrpt_reg_HTH_GntR"/>
</dbReference>
<dbReference type="InterPro" id="IPR036388">
    <property type="entry name" value="WH-like_DNA-bd_sf"/>
</dbReference>
<dbReference type="AlphaFoldDB" id="A0A6G8QD70"/>
<keyword evidence="1" id="KW-0805">Transcription regulation</keyword>
<evidence type="ECO:0000259" key="4">
    <source>
        <dbReference type="PROSITE" id="PS50949"/>
    </source>
</evidence>
<dbReference type="GO" id="GO:0003700">
    <property type="term" value="F:DNA-binding transcription factor activity"/>
    <property type="evidence" value="ECO:0007669"/>
    <property type="project" value="InterPro"/>
</dbReference>
<gene>
    <name evidence="5" type="ORF">GBA63_18610</name>
</gene>
<reference evidence="5 6" key="1">
    <citation type="submission" date="2019-10" db="EMBL/GenBank/DDBJ databases">
        <title>Rubrobacter sp nov SCSIO 52090 isolated from a deep-sea sediment in the South China Sea.</title>
        <authorList>
            <person name="Chen R.W."/>
        </authorList>
    </citation>
    <scope>NUCLEOTIDE SEQUENCE [LARGE SCALE GENOMIC DNA]</scope>
    <source>
        <strain evidence="5 6">SCSIO 52909</strain>
    </source>
</reference>
<dbReference type="PROSITE" id="PS50949">
    <property type="entry name" value="HTH_GNTR"/>
    <property type="match status" value="1"/>
</dbReference>